<keyword evidence="6" id="KW-1185">Reference proteome</keyword>
<dbReference type="GO" id="GO:0030246">
    <property type="term" value="F:carbohydrate binding"/>
    <property type="evidence" value="ECO:0007669"/>
    <property type="project" value="UniProtKB-KW"/>
</dbReference>
<dbReference type="InterPro" id="IPR001304">
    <property type="entry name" value="C-type_lectin-like"/>
</dbReference>
<feature type="compositionally biased region" description="Low complexity" evidence="3">
    <location>
        <begin position="19"/>
        <end position="29"/>
    </location>
</feature>
<gene>
    <name evidence="5" type="ORF">Y1Q_0005126</name>
</gene>
<dbReference type="InterPro" id="IPR033992">
    <property type="entry name" value="NKR-like_CTLD"/>
</dbReference>
<dbReference type="AlphaFoldDB" id="A0A151MZK7"/>
<dbReference type="Proteomes" id="UP000050525">
    <property type="component" value="Unassembled WGS sequence"/>
</dbReference>
<dbReference type="InterPro" id="IPR016187">
    <property type="entry name" value="CTDL_fold"/>
</dbReference>
<sequence>MQDEEGYMMLNLQHKRDSSSSPSAAEGSGCKLCPRDWQLHRDKCYWVSREFKPWDRSHEDCTSRSSQLLLIQDQEELDFIKELTQASRYFWIGLSIPSPEEGWTWLSGCQFNQTL</sequence>
<evidence type="ECO:0000256" key="1">
    <source>
        <dbReference type="ARBA" id="ARBA00004167"/>
    </source>
</evidence>
<feature type="region of interest" description="Disordered" evidence="3">
    <location>
        <begin position="11"/>
        <end position="30"/>
    </location>
</feature>
<evidence type="ECO:0000313" key="5">
    <source>
        <dbReference type="EMBL" id="KYO29950.1"/>
    </source>
</evidence>
<dbReference type="EMBL" id="AKHW03004407">
    <property type="protein sequence ID" value="KYO29950.1"/>
    <property type="molecule type" value="Genomic_DNA"/>
</dbReference>
<comment type="caution">
    <text evidence="5">The sequence shown here is derived from an EMBL/GenBank/DDBJ whole genome shotgun (WGS) entry which is preliminary data.</text>
</comment>
<dbReference type="GO" id="GO:0005886">
    <property type="term" value="C:plasma membrane"/>
    <property type="evidence" value="ECO:0007669"/>
    <property type="project" value="TreeGrafter"/>
</dbReference>
<dbReference type="PANTHER" id="PTHR46746:SF3">
    <property type="entry name" value="C-TYPE LECTIN DOMAIN-CONTAINING PROTEIN-RELATED"/>
    <property type="match status" value="1"/>
</dbReference>
<accession>A0A151MZK7</accession>
<dbReference type="PANTHER" id="PTHR46746">
    <property type="entry name" value="KILLER CELL LECTIN-LIKE RECEPTOR SUBFAMILY F MEMBER 2"/>
    <property type="match status" value="1"/>
</dbReference>
<dbReference type="InterPro" id="IPR051379">
    <property type="entry name" value="C-type_Lectin_Receptor_IMM"/>
</dbReference>
<evidence type="ECO:0000256" key="2">
    <source>
        <dbReference type="ARBA" id="ARBA00022734"/>
    </source>
</evidence>
<keyword evidence="2" id="KW-0430">Lectin</keyword>
<dbReference type="SUPFAM" id="SSF56436">
    <property type="entry name" value="C-type lectin-like"/>
    <property type="match status" value="1"/>
</dbReference>
<dbReference type="CDD" id="cd03593">
    <property type="entry name" value="CLECT_NK_receptors_like"/>
    <property type="match status" value="1"/>
</dbReference>
<feature type="domain" description="C-type lectin" evidence="4">
    <location>
        <begin position="40"/>
        <end position="108"/>
    </location>
</feature>
<dbReference type="Gene3D" id="3.10.100.10">
    <property type="entry name" value="Mannose-Binding Protein A, subunit A"/>
    <property type="match status" value="1"/>
</dbReference>
<dbReference type="Pfam" id="PF00059">
    <property type="entry name" value="Lectin_C"/>
    <property type="match status" value="1"/>
</dbReference>
<dbReference type="InterPro" id="IPR016186">
    <property type="entry name" value="C-type_lectin-like/link_sf"/>
</dbReference>
<organism evidence="5 6">
    <name type="scientific">Alligator mississippiensis</name>
    <name type="common">American alligator</name>
    <dbReference type="NCBI Taxonomy" id="8496"/>
    <lineage>
        <taxon>Eukaryota</taxon>
        <taxon>Metazoa</taxon>
        <taxon>Chordata</taxon>
        <taxon>Craniata</taxon>
        <taxon>Vertebrata</taxon>
        <taxon>Euteleostomi</taxon>
        <taxon>Archelosauria</taxon>
        <taxon>Archosauria</taxon>
        <taxon>Crocodylia</taxon>
        <taxon>Alligatoridae</taxon>
        <taxon>Alligatorinae</taxon>
        <taxon>Alligator</taxon>
    </lineage>
</organism>
<name>A0A151MZK7_ALLMI</name>
<evidence type="ECO:0000259" key="4">
    <source>
        <dbReference type="PROSITE" id="PS50041"/>
    </source>
</evidence>
<evidence type="ECO:0000256" key="3">
    <source>
        <dbReference type="SAM" id="MobiDB-lite"/>
    </source>
</evidence>
<comment type="subcellular location">
    <subcellularLocation>
        <location evidence="1">Membrane</location>
        <topology evidence="1">Single-pass membrane protein</topology>
    </subcellularLocation>
</comment>
<protein>
    <recommendedName>
        <fullName evidence="4">C-type lectin domain-containing protein</fullName>
    </recommendedName>
</protein>
<dbReference type="PROSITE" id="PS50041">
    <property type="entry name" value="C_TYPE_LECTIN_2"/>
    <property type="match status" value="1"/>
</dbReference>
<reference evidence="5 6" key="1">
    <citation type="journal article" date="2012" name="Genome Biol.">
        <title>Sequencing three crocodilian genomes to illuminate the evolution of archosaurs and amniotes.</title>
        <authorList>
            <person name="St John J.A."/>
            <person name="Braun E.L."/>
            <person name="Isberg S.R."/>
            <person name="Miles L.G."/>
            <person name="Chong A.Y."/>
            <person name="Gongora J."/>
            <person name="Dalzell P."/>
            <person name="Moran C."/>
            <person name="Bed'hom B."/>
            <person name="Abzhanov A."/>
            <person name="Burgess S.C."/>
            <person name="Cooksey A.M."/>
            <person name="Castoe T.A."/>
            <person name="Crawford N.G."/>
            <person name="Densmore L.D."/>
            <person name="Drew J.C."/>
            <person name="Edwards S.V."/>
            <person name="Faircloth B.C."/>
            <person name="Fujita M.K."/>
            <person name="Greenwold M.J."/>
            <person name="Hoffmann F.G."/>
            <person name="Howard J.M."/>
            <person name="Iguchi T."/>
            <person name="Janes D.E."/>
            <person name="Khan S.Y."/>
            <person name="Kohno S."/>
            <person name="de Koning A.J."/>
            <person name="Lance S.L."/>
            <person name="McCarthy F.M."/>
            <person name="McCormack J.E."/>
            <person name="Merchant M.E."/>
            <person name="Peterson D.G."/>
            <person name="Pollock D.D."/>
            <person name="Pourmand N."/>
            <person name="Raney B.J."/>
            <person name="Roessler K.A."/>
            <person name="Sanford J.R."/>
            <person name="Sawyer R.H."/>
            <person name="Schmidt C.J."/>
            <person name="Triplett E.W."/>
            <person name="Tuberville T.D."/>
            <person name="Venegas-Anaya M."/>
            <person name="Howard J.T."/>
            <person name="Jarvis E.D."/>
            <person name="Guillette L.J.Jr."/>
            <person name="Glenn T.C."/>
            <person name="Green R.E."/>
            <person name="Ray D.A."/>
        </authorList>
    </citation>
    <scope>NUCLEOTIDE SEQUENCE [LARGE SCALE GENOMIC DNA]</scope>
    <source>
        <strain evidence="5">KSC_2009_1</strain>
    </source>
</reference>
<evidence type="ECO:0000313" key="6">
    <source>
        <dbReference type="Proteomes" id="UP000050525"/>
    </source>
</evidence>
<proteinExistence type="predicted"/>